<dbReference type="AlphaFoldDB" id="A0AAV4VAC9"/>
<comment type="caution">
    <text evidence="2">The sequence shown here is derived from an EMBL/GenBank/DDBJ whole genome shotgun (WGS) entry which is preliminary data.</text>
</comment>
<evidence type="ECO:0000256" key="1">
    <source>
        <dbReference type="SAM" id="MobiDB-lite"/>
    </source>
</evidence>
<keyword evidence="3" id="KW-1185">Reference proteome</keyword>
<organism evidence="2 3">
    <name type="scientific">Caerostris extrusa</name>
    <name type="common">Bark spider</name>
    <name type="synonym">Caerostris bankana</name>
    <dbReference type="NCBI Taxonomy" id="172846"/>
    <lineage>
        <taxon>Eukaryota</taxon>
        <taxon>Metazoa</taxon>
        <taxon>Ecdysozoa</taxon>
        <taxon>Arthropoda</taxon>
        <taxon>Chelicerata</taxon>
        <taxon>Arachnida</taxon>
        <taxon>Araneae</taxon>
        <taxon>Araneomorphae</taxon>
        <taxon>Entelegynae</taxon>
        <taxon>Araneoidea</taxon>
        <taxon>Araneidae</taxon>
        <taxon>Caerostris</taxon>
    </lineage>
</organism>
<sequence length="106" mass="11855">MSLPQASSDEIKSSTKAEDARKIQIYVIKRLKCVLRFEVMGLEFKIKPFAMNMDGGPGLWTHDRQFSRYSFDVVTATLRLSPVQRTGPSASHNGGHSEPGFKRVAL</sequence>
<dbReference type="EMBL" id="BPLR01014214">
    <property type="protein sequence ID" value="GIY67202.1"/>
    <property type="molecule type" value="Genomic_DNA"/>
</dbReference>
<name>A0AAV4VAC9_CAEEX</name>
<protein>
    <submittedName>
        <fullName evidence="2">Uncharacterized protein</fullName>
    </submittedName>
</protein>
<gene>
    <name evidence="2" type="ORF">CEXT_349571</name>
</gene>
<feature type="region of interest" description="Disordered" evidence="1">
    <location>
        <begin position="82"/>
        <end position="106"/>
    </location>
</feature>
<reference evidence="2 3" key="1">
    <citation type="submission" date="2021-06" db="EMBL/GenBank/DDBJ databases">
        <title>Caerostris extrusa draft genome.</title>
        <authorList>
            <person name="Kono N."/>
            <person name="Arakawa K."/>
        </authorList>
    </citation>
    <scope>NUCLEOTIDE SEQUENCE [LARGE SCALE GENOMIC DNA]</scope>
</reference>
<feature type="compositionally biased region" description="Polar residues" evidence="1">
    <location>
        <begin position="83"/>
        <end position="94"/>
    </location>
</feature>
<accession>A0AAV4VAC9</accession>
<dbReference type="Proteomes" id="UP001054945">
    <property type="component" value="Unassembled WGS sequence"/>
</dbReference>
<evidence type="ECO:0000313" key="2">
    <source>
        <dbReference type="EMBL" id="GIY67202.1"/>
    </source>
</evidence>
<proteinExistence type="predicted"/>
<evidence type="ECO:0000313" key="3">
    <source>
        <dbReference type="Proteomes" id="UP001054945"/>
    </source>
</evidence>